<dbReference type="EMBL" id="CP003255">
    <property type="protein sequence ID" value="AGA57070.1"/>
    <property type="molecule type" value="Genomic_DNA"/>
</dbReference>
<dbReference type="InterPro" id="IPR025438">
    <property type="entry name" value="DUF4180"/>
</dbReference>
<dbReference type="HOGENOM" id="CLU_1255449_0_0_9"/>
<keyword evidence="3" id="KW-1185">Reference proteome</keyword>
<dbReference type="Proteomes" id="UP000010795">
    <property type="component" value="Chromosome"/>
</dbReference>
<dbReference type="STRING" id="717605.Theco_0874"/>
<evidence type="ECO:0000259" key="1">
    <source>
        <dbReference type="Pfam" id="PF13788"/>
    </source>
</evidence>
<dbReference type="Pfam" id="PF13788">
    <property type="entry name" value="DUF4180"/>
    <property type="match status" value="1"/>
</dbReference>
<name>L0ED34_THECK</name>
<evidence type="ECO:0000313" key="2">
    <source>
        <dbReference type="EMBL" id="AGA57070.1"/>
    </source>
</evidence>
<gene>
    <name evidence="2" type="ordered locus">Theco_0874</name>
</gene>
<proteinExistence type="predicted"/>
<sequence>MFRAGKHAEIETVLETLDEDCIITECCGPVYRGRDNVRLWMEKWLGEGNRVLEWDVRTCGELDWIRQVKAFLAALPDEDDAPDEARARENYQEAGSKMNHQVKAYQGRRYLHITGGDSPIQREQDAIDIIALCMEHDTNAVLLDGGVLSDDFVRLRTGLAGAVLQKFVNYNIKAAAVIREGLQFPERFREMVAEYRNGNTFRVFTDQDEAVGWLLAPQPG</sequence>
<evidence type="ECO:0000313" key="3">
    <source>
        <dbReference type="Proteomes" id="UP000010795"/>
    </source>
</evidence>
<organism evidence="2 3">
    <name type="scientific">Thermobacillus composti (strain DSM 18247 / JCM 13945 / KWC4)</name>
    <dbReference type="NCBI Taxonomy" id="717605"/>
    <lineage>
        <taxon>Bacteria</taxon>
        <taxon>Bacillati</taxon>
        <taxon>Bacillota</taxon>
        <taxon>Bacilli</taxon>
        <taxon>Bacillales</taxon>
        <taxon>Paenibacillaceae</taxon>
        <taxon>Thermobacillus</taxon>
    </lineage>
</organism>
<feature type="domain" description="DUF4180" evidence="1">
    <location>
        <begin position="106"/>
        <end position="214"/>
    </location>
</feature>
<dbReference type="eggNOG" id="COG1695">
    <property type="taxonomic scope" value="Bacteria"/>
</dbReference>
<accession>L0ED34</accession>
<protein>
    <recommendedName>
        <fullName evidence="1">DUF4180 domain-containing protein</fullName>
    </recommendedName>
</protein>
<dbReference type="AlphaFoldDB" id="L0ED34"/>
<dbReference type="KEGG" id="tco:Theco_0874"/>
<reference evidence="3" key="1">
    <citation type="submission" date="2012-01" db="EMBL/GenBank/DDBJ databases">
        <title>Complete sequence of chromosome of Thermobacillus composti KWC4.</title>
        <authorList>
            <person name="Lucas S."/>
            <person name="Han J."/>
            <person name="Lapidus A."/>
            <person name="Cheng J.-F."/>
            <person name="Goodwin L."/>
            <person name="Pitluck S."/>
            <person name="Peters L."/>
            <person name="Ovchinnikova G."/>
            <person name="Teshima H."/>
            <person name="Detter J.C."/>
            <person name="Han C."/>
            <person name="Tapia R."/>
            <person name="Land M."/>
            <person name="Hauser L."/>
            <person name="Kyrpides N."/>
            <person name="Ivanova N."/>
            <person name="Pagani I."/>
            <person name="Anderson I."/>
            <person name="Woyke T."/>
        </authorList>
    </citation>
    <scope>NUCLEOTIDE SEQUENCE [LARGE SCALE GENOMIC DNA]</scope>
    <source>
        <strain evidence="3">DSM 18247 / JCM 13945 / KWC4</strain>
    </source>
</reference>